<evidence type="ECO:0000313" key="6">
    <source>
        <dbReference type="Proteomes" id="UP001500975"/>
    </source>
</evidence>
<accession>A0ABP8IHK5</accession>
<comment type="similarity">
    <text evidence="3">Belongs to the acetyltransferase family. RimI subfamily.</text>
</comment>
<dbReference type="Proteomes" id="UP001500975">
    <property type="component" value="Unassembled WGS sequence"/>
</dbReference>
<name>A0ABP8IHK5_9BURK</name>
<keyword evidence="2 3" id="KW-0012">Acyltransferase</keyword>
<sequence length="193" mass="21407">MSAVLQPREARLEPITLERIPAVCTIERSAYTHPWTPANFTDSLAAGYHCQCLVAPAITPPGEPARMPRPRALWGRLVAQPGGEVLIGYFIAMKGVDEVHLLNITVAPAFQGQGWAPLMLEALAGWSRGQNAQWLWLEVRASNLRALSIYQRQGFRRVGMRKGYYPAEGHSREDAVVMSMRLNESPSAWGSLK</sequence>
<feature type="domain" description="N-acetyltransferase" evidence="4">
    <location>
        <begin position="10"/>
        <end position="183"/>
    </location>
</feature>
<dbReference type="EC" id="2.3.1.266" evidence="3"/>
<protein>
    <recommendedName>
        <fullName evidence="3">[Ribosomal protein bS18]-alanine N-acetyltransferase</fullName>
        <ecNumber evidence="3">2.3.1.266</ecNumber>
    </recommendedName>
</protein>
<evidence type="ECO:0000256" key="2">
    <source>
        <dbReference type="ARBA" id="ARBA00023315"/>
    </source>
</evidence>
<gene>
    <name evidence="3 5" type="primary">rimI</name>
    <name evidence="5" type="ORF">GCM10023165_54330</name>
</gene>
<comment type="function">
    <text evidence="3">Acetylates the N-terminal alanine of ribosomal protein bS18.</text>
</comment>
<reference evidence="6" key="1">
    <citation type="journal article" date="2019" name="Int. J. Syst. Evol. Microbiol.">
        <title>The Global Catalogue of Microorganisms (GCM) 10K type strain sequencing project: providing services to taxonomists for standard genome sequencing and annotation.</title>
        <authorList>
            <consortium name="The Broad Institute Genomics Platform"/>
            <consortium name="The Broad Institute Genome Sequencing Center for Infectious Disease"/>
            <person name="Wu L."/>
            <person name="Ma J."/>
        </authorList>
    </citation>
    <scope>NUCLEOTIDE SEQUENCE [LARGE SCALE GENOMIC DNA]</scope>
    <source>
        <strain evidence="6">JCM 17804</strain>
    </source>
</reference>
<comment type="subcellular location">
    <subcellularLocation>
        <location evidence="3">Cytoplasm</location>
    </subcellularLocation>
</comment>
<dbReference type="InterPro" id="IPR000182">
    <property type="entry name" value="GNAT_dom"/>
</dbReference>
<feature type="binding site" evidence="3">
    <location>
        <position position="143"/>
    </location>
    <ligand>
        <name>acetyl-CoA</name>
        <dbReference type="ChEBI" id="CHEBI:57288"/>
    </ligand>
</feature>
<comment type="caution">
    <text evidence="5">The sequence shown here is derived from an EMBL/GenBank/DDBJ whole genome shotgun (WGS) entry which is preliminary data.</text>
</comment>
<dbReference type="Gene3D" id="3.40.630.30">
    <property type="match status" value="1"/>
</dbReference>
<dbReference type="RefSeq" id="WP_345541933.1">
    <property type="nucleotide sequence ID" value="NZ_BAABGJ010000081.1"/>
</dbReference>
<evidence type="ECO:0000313" key="5">
    <source>
        <dbReference type="EMBL" id="GAA4358866.1"/>
    </source>
</evidence>
<evidence type="ECO:0000256" key="3">
    <source>
        <dbReference type="HAMAP-Rule" id="MF_02210"/>
    </source>
</evidence>
<keyword evidence="5" id="KW-0687">Ribonucleoprotein</keyword>
<dbReference type="HAMAP" id="MF_02210">
    <property type="entry name" value="RimI"/>
    <property type="match status" value="1"/>
</dbReference>
<keyword evidence="3" id="KW-0963">Cytoplasm</keyword>
<evidence type="ECO:0000259" key="4">
    <source>
        <dbReference type="PROSITE" id="PS51186"/>
    </source>
</evidence>
<proteinExistence type="inferred from homology"/>
<dbReference type="Pfam" id="PF00583">
    <property type="entry name" value="Acetyltransf_1"/>
    <property type="match status" value="1"/>
</dbReference>
<feature type="active site" description="Proton donor" evidence="3">
    <location>
        <position position="150"/>
    </location>
</feature>
<feature type="active site" description="Proton acceptor" evidence="3">
    <location>
        <position position="138"/>
    </location>
</feature>
<dbReference type="GO" id="GO:0005840">
    <property type="term" value="C:ribosome"/>
    <property type="evidence" value="ECO:0007669"/>
    <property type="project" value="UniProtKB-KW"/>
</dbReference>
<dbReference type="CDD" id="cd04301">
    <property type="entry name" value="NAT_SF"/>
    <property type="match status" value="1"/>
</dbReference>
<dbReference type="PANTHER" id="PTHR43420">
    <property type="entry name" value="ACETYLTRANSFERASE"/>
    <property type="match status" value="1"/>
</dbReference>
<keyword evidence="5" id="KW-0689">Ribosomal protein</keyword>
<comment type="catalytic activity">
    <reaction evidence="3">
        <text>N-terminal L-alanyl-[ribosomal protein bS18] + acetyl-CoA = N-terminal N(alpha)-acetyl-L-alanyl-[ribosomal protein bS18] + CoA + H(+)</text>
        <dbReference type="Rhea" id="RHEA:43756"/>
        <dbReference type="Rhea" id="RHEA-COMP:10676"/>
        <dbReference type="Rhea" id="RHEA-COMP:10677"/>
        <dbReference type="ChEBI" id="CHEBI:15378"/>
        <dbReference type="ChEBI" id="CHEBI:57287"/>
        <dbReference type="ChEBI" id="CHEBI:57288"/>
        <dbReference type="ChEBI" id="CHEBI:64718"/>
        <dbReference type="ChEBI" id="CHEBI:83683"/>
        <dbReference type="EC" id="2.3.1.266"/>
    </reaction>
</comment>
<dbReference type="SUPFAM" id="SSF55729">
    <property type="entry name" value="Acyl-CoA N-acyltransferases (Nat)"/>
    <property type="match status" value="1"/>
</dbReference>
<evidence type="ECO:0000256" key="1">
    <source>
        <dbReference type="ARBA" id="ARBA00022679"/>
    </source>
</evidence>
<organism evidence="5 6">
    <name type="scientific">Variovorax defluvii</name>
    <dbReference type="NCBI Taxonomy" id="913761"/>
    <lineage>
        <taxon>Bacteria</taxon>
        <taxon>Pseudomonadati</taxon>
        <taxon>Pseudomonadota</taxon>
        <taxon>Betaproteobacteria</taxon>
        <taxon>Burkholderiales</taxon>
        <taxon>Comamonadaceae</taxon>
        <taxon>Variovorax</taxon>
    </lineage>
</organism>
<dbReference type="PANTHER" id="PTHR43420:SF44">
    <property type="entry name" value="ACETYLTRANSFERASE YPEA"/>
    <property type="match status" value="1"/>
</dbReference>
<keyword evidence="1 3" id="KW-0808">Transferase</keyword>
<dbReference type="InterPro" id="IPR050680">
    <property type="entry name" value="YpeA/RimI_acetyltransf"/>
</dbReference>
<comment type="caution">
    <text evidence="3">Lacks conserved residue(s) required for the propagation of feature annotation.</text>
</comment>
<dbReference type="PROSITE" id="PS51186">
    <property type="entry name" value="GNAT"/>
    <property type="match status" value="1"/>
</dbReference>
<dbReference type="EMBL" id="BAABGJ010000081">
    <property type="protein sequence ID" value="GAA4358866.1"/>
    <property type="molecule type" value="Genomic_DNA"/>
</dbReference>
<dbReference type="InterPro" id="IPR043690">
    <property type="entry name" value="RimI"/>
</dbReference>
<dbReference type="InterPro" id="IPR016181">
    <property type="entry name" value="Acyl_CoA_acyltransferase"/>
</dbReference>
<keyword evidence="6" id="KW-1185">Reference proteome</keyword>